<dbReference type="InterPro" id="IPR005181">
    <property type="entry name" value="SASA"/>
</dbReference>
<comment type="caution">
    <text evidence="3">The sequence shown here is derived from an EMBL/GenBank/DDBJ whole genome shotgun (WGS) entry which is preliminary data.</text>
</comment>
<dbReference type="SUPFAM" id="SSF52266">
    <property type="entry name" value="SGNH hydrolase"/>
    <property type="match status" value="1"/>
</dbReference>
<sequence>MSKKQLFPALLFLFYAYSSFGKITLPALVGDHMVLQQQSEVALWGKAKASTPVTVITSWNNQKYSVKSTPEGTWKVLVKTPAAGGPYEISLSDGEKRTLTDILIGEVWVCSGQSNMSMPMKGFKNQPIKNSNTQLLEANNPQLRLFTVARNAIRTPQDTCRGQWEVSTAASAQNFSALGYQYARLLQQSLQVPVGMIHTSWGGTPIEAWMSVGSLGTFPEVKIIPASDTSAIKPSNPGVLYNGMIQPLLHYGIRGFIWYQGEANCAGYAQYTDKMAAMIKDWRARWGRGELPFYFVQLAPYTYPNGRHLSAYLREAQLKAMRTIPQTGMAVSLDVGEERLIHPADKSVLSQRLAYWALTQTYGWKGLAFSGPAYRDMRVQGDRIQLLFDYAENGLTSFGKPFSAFEIAGADRVFYPAEATVNADGIMVKSDKVPQPVAVRYAFKDWVVGDLYNVEGLPASSFRTDSWEE</sequence>
<dbReference type="InterPro" id="IPR036514">
    <property type="entry name" value="SGNH_hydro_sf"/>
</dbReference>
<reference evidence="3 4" key="1">
    <citation type="submission" date="2020-08" db="EMBL/GenBank/DDBJ databases">
        <title>Genomic Encyclopedia of Type Strains, Phase IV (KMG-IV): sequencing the most valuable type-strain genomes for metagenomic binning, comparative biology and taxonomic classification.</title>
        <authorList>
            <person name="Goeker M."/>
        </authorList>
    </citation>
    <scope>NUCLEOTIDE SEQUENCE [LARGE SCALE GENOMIC DNA]</scope>
    <source>
        <strain evidence="3 4">DSM 105074</strain>
    </source>
</reference>
<dbReference type="PANTHER" id="PTHR22901">
    <property type="entry name" value="SIALATE O-ACETYLESTERASE"/>
    <property type="match status" value="1"/>
</dbReference>
<accession>A0A840TVT6</accession>
<evidence type="ECO:0000256" key="1">
    <source>
        <dbReference type="ARBA" id="ARBA00022801"/>
    </source>
</evidence>
<keyword evidence="1 3" id="KW-0378">Hydrolase</keyword>
<evidence type="ECO:0000259" key="2">
    <source>
        <dbReference type="Pfam" id="PF03629"/>
    </source>
</evidence>
<gene>
    <name evidence="3" type="ORF">HNQ92_002213</name>
</gene>
<dbReference type="InterPro" id="IPR039329">
    <property type="entry name" value="SIAE"/>
</dbReference>
<evidence type="ECO:0000313" key="3">
    <source>
        <dbReference type="EMBL" id="MBB5284070.1"/>
    </source>
</evidence>
<proteinExistence type="predicted"/>
<dbReference type="Gene3D" id="3.40.50.1110">
    <property type="entry name" value="SGNH hydrolase"/>
    <property type="match status" value="1"/>
</dbReference>
<evidence type="ECO:0000313" key="4">
    <source>
        <dbReference type="Proteomes" id="UP000557307"/>
    </source>
</evidence>
<keyword evidence="4" id="KW-1185">Reference proteome</keyword>
<dbReference type="PANTHER" id="PTHR22901:SF0">
    <property type="entry name" value="SIALATE O-ACETYLESTERASE"/>
    <property type="match status" value="1"/>
</dbReference>
<dbReference type="Pfam" id="PF03629">
    <property type="entry name" value="SASA"/>
    <property type="match status" value="1"/>
</dbReference>
<protein>
    <submittedName>
        <fullName evidence="3">Sialate O-acetylesterase</fullName>
        <ecNumber evidence="3">3.1.1.53</ecNumber>
    </submittedName>
</protein>
<dbReference type="EMBL" id="JACHGF010000003">
    <property type="protein sequence ID" value="MBB5284070.1"/>
    <property type="molecule type" value="Genomic_DNA"/>
</dbReference>
<dbReference type="AlphaFoldDB" id="A0A840TVT6"/>
<dbReference type="GO" id="GO:0001681">
    <property type="term" value="F:sialate O-acetylesterase activity"/>
    <property type="evidence" value="ECO:0007669"/>
    <property type="project" value="UniProtKB-EC"/>
</dbReference>
<dbReference type="RefSeq" id="WP_184174037.1">
    <property type="nucleotide sequence ID" value="NZ_JACHGF010000003.1"/>
</dbReference>
<name>A0A840TVT6_9BACT</name>
<organism evidence="3 4">
    <name type="scientific">Rhabdobacter roseus</name>
    <dbReference type="NCBI Taxonomy" id="1655419"/>
    <lineage>
        <taxon>Bacteria</taxon>
        <taxon>Pseudomonadati</taxon>
        <taxon>Bacteroidota</taxon>
        <taxon>Cytophagia</taxon>
        <taxon>Cytophagales</taxon>
        <taxon>Cytophagaceae</taxon>
        <taxon>Rhabdobacter</taxon>
    </lineage>
</organism>
<feature type="domain" description="Sialate O-acetylesterase" evidence="2">
    <location>
        <begin position="106"/>
        <end position="336"/>
    </location>
</feature>
<dbReference type="Proteomes" id="UP000557307">
    <property type="component" value="Unassembled WGS sequence"/>
</dbReference>
<dbReference type="EC" id="3.1.1.53" evidence="3"/>
<dbReference type="GO" id="GO:0005975">
    <property type="term" value="P:carbohydrate metabolic process"/>
    <property type="evidence" value="ECO:0007669"/>
    <property type="project" value="TreeGrafter"/>
</dbReference>